<name>A0AAN7PEA8_9COLE</name>
<dbReference type="Proteomes" id="UP001353858">
    <property type="component" value="Unassembled WGS sequence"/>
</dbReference>
<keyword evidence="3" id="KW-1185">Reference proteome</keyword>
<evidence type="ECO:0000313" key="3">
    <source>
        <dbReference type="Proteomes" id="UP001353858"/>
    </source>
</evidence>
<evidence type="ECO:0000313" key="2">
    <source>
        <dbReference type="EMBL" id="KAK4883328.1"/>
    </source>
</evidence>
<reference evidence="3" key="1">
    <citation type="submission" date="2023-01" db="EMBL/GenBank/DDBJ databases">
        <title>Key to firefly adult light organ development and bioluminescence: homeobox transcription factors regulate luciferase expression and transportation to peroxisome.</title>
        <authorList>
            <person name="Fu X."/>
        </authorList>
    </citation>
    <scope>NUCLEOTIDE SEQUENCE [LARGE SCALE GENOMIC DNA]</scope>
</reference>
<proteinExistence type="predicted"/>
<feature type="signal peptide" evidence="1">
    <location>
        <begin position="1"/>
        <end position="30"/>
    </location>
</feature>
<dbReference type="AlphaFoldDB" id="A0AAN7PEA8"/>
<keyword evidence="1" id="KW-0732">Signal</keyword>
<sequence length="71" mass="8210">MSKRYNATLLIKQLKLWCFILLYNVQPVVWCHLNNDSNKDSMTLEKMATSIAKGLFSMPLSQHPLNKLNSK</sequence>
<accession>A0AAN7PEA8</accession>
<protein>
    <submittedName>
        <fullName evidence="2">Uncharacterized protein</fullName>
    </submittedName>
</protein>
<evidence type="ECO:0000256" key="1">
    <source>
        <dbReference type="SAM" id="SignalP"/>
    </source>
</evidence>
<organism evidence="2 3">
    <name type="scientific">Aquatica leii</name>
    <dbReference type="NCBI Taxonomy" id="1421715"/>
    <lineage>
        <taxon>Eukaryota</taxon>
        <taxon>Metazoa</taxon>
        <taxon>Ecdysozoa</taxon>
        <taxon>Arthropoda</taxon>
        <taxon>Hexapoda</taxon>
        <taxon>Insecta</taxon>
        <taxon>Pterygota</taxon>
        <taxon>Neoptera</taxon>
        <taxon>Endopterygota</taxon>
        <taxon>Coleoptera</taxon>
        <taxon>Polyphaga</taxon>
        <taxon>Elateriformia</taxon>
        <taxon>Elateroidea</taxon>
        <taxon>Lampyridae</taxon>
        <taxon>Luciolinae</taxon>
        <taxon>Aquatica</taxon>
    </lineage>
</organism>
<gene>
    <name evidence="2" type="ORF">RN001_006647</name>
</gene>
<feature type="chain" id="PRO_5042877286" evidence="1">
    <location>
        <begin position="31"/>
        <end position="71"/>
    </location>
</feature>
<dbReference type="EMBL" id="JARPUR010000002">
    <property type="protein sequence ID" value="KAK4883328.1"/>
    <property type="molecule type" value="Genomic_DNA"/>
</dbReference>
<comment type="caution">
    <text evidence="2">The sequence shown here is derived from an EMBL/GenBank/DDBJ whole genome shotgun (WGS) entry which is preliminary data.</text>
</comment>